<dbReference type="GO" id="GO:0005739">
    <property type="term" value="C:mitochondrion"/>
    <property type="evidence" value="ECO:0007669"/>
    <property type="project" value="TreeGrafter"/>
</dbReference>
<dbReference type="GO" id="GO:0004485">
    <property type="term" value="F:methylcrotonoyl-CoA carboxylase activity"/>
    <property type="evidence" value="ECO:0007669"/>
    <property type="project" value="TreeGrafter"/>
</dbReference>
<comment type="similarity">
    <text evidence="1">Belongs to the AccD/PCCB family.</text>
</comment>
<dbReference type="Gene3D" id="3.90.226.10">
    <property type="entry name" value="2-enoyl-CoA Hydratase, Chain A, domain 1"/>
    <property type="match status" value="1"/>
</dbReference>
<reference evidence="3" key="1">
    <citation type="submission" date="2020-11" db="EMBL/GenBank/DDBJ databases">
        <authorList>
            <person name="Tran Van P."/>
        </authorList>
    </citation>
    <scope>NUCLEOTIDE SEQUENCE</scope>
</reference>
<dbReference type="EMBL" id="OD013297">
    <property type="protein sequence ID" value="CAD7417308.1"/>
    <property type="molecule type" value="Genomic_DNA"/>
</dbReference>
<dbReference type="InterPro" id="IPR029045">
    <property type="entry name" value="ClpP/crotonase-like_dom_sf"/>
</dbReference>
<evidence type="ECO:0000259" key="2">
    <source>
        <dbReference type="Pfam" id="PF01039"/>
    </source>
</evidence>
<dbReference type="Pfam" id="PF01039">
    <property type="entry name" value="Carboxyl_trans"/>
    <property type="match status" value="1"/>
</dbReference>
<protein>
    <recommendedName>
        <fullName evidence="2">Acetyl-coenzyme A carboxylase carboxyl transferase subunit beta domain-containing protein</fullName>
    </recommendedName>
</protein>
<evidence type="ECO:0000256" key="1">
    <source>
        <dbReference type="ARBA" id="ARBA00006102"/>
    </source>
</evidence>
<name>A0A7R9DM83_TIMPO</name>
<feature type="domain" description="Acetyl-coenzyme A carboxylase carboxyl transferase subunit beta" evidence="2">
    <location>
        <begin position="34"/>
        <end position="87"/>
    </location>
</feature>
<dbReference type="AlphaFoldDB" id="A0A7R9DM83"/>
<sequence>MQENEAQMKSLVDELKKTVSQVSKGGGVRAIDRHTSKGKLLARERIDLLLDAGSPFLELSQLAGHHLYEDESVPGGGLITGVGRVAG</sequence>
<accession>A0A7R9DM83</accession>
<dbReference type="PANTHER" id="PTHR22855">
    <property type="entry name" value="ACETYL, PROPIONYL, PYRUVATE, AND GLUTACONYL CARBOXYLASE-RELATED"/>
    <property type="match status" value="1"/>
</dbReference>
<dbReference type="SUPFAM" id="SSF52096">
    <property type="entry name" value="ClpP/crotonase"/>
    <property type="match status" value="1"/>
</dbReference>
<evidence type="ECO:0000313" key="3">
    <source>
        <dbReference type="EMBL" id="CAD7417308.1"/>
    </source>
</evidence>
<organism evidence="3">
    <name type="scientific">Timema poppense</name>
    <name type="common">Walking stick</name>
    <dbReference type="NCBI Taxonomy" id="170557"/>
    <lineage>
        <taxon>Eukaryota</taxon>
        <taxon>Metazoa</taxon>
        <taxon>Ecdysozoa</taxon>
        <taxon>Arthropoda</taxon>
        <taxon>Hexapoda</taxon>
        <taxon>Insecta</taxon>
        <taxon>Pterygota</taxon>
        <taxon>Neoptera</taxon>
        <taxon>Polyneoptera</taxon>
        <taxon>Phasmatodea</taxon>
        <taxon>Timematodea</taxon>
        <taxon>Timematoidea</taxon>
        <taxon>Timematidae</taxon>
        <taxon>Timema</taxon>
    </lineage>
</organism>
<dbReference type="InterPro" id="IPR045190">
    <property type="entry name" value="MCCB/AccD1-like"/>
</dbReference>
<dbReference type="PANTHER" id="PTHR22855:SF13">
    <property type="entry name" value="METHYLCROTONOYL-COA CARBOXYLASE BETA CHAIN, MITOCHONDRIAL"/>
    <property type="match status" value="1"/>
</dbReference>
<gene>
    <name evidence="3" type="ORF">TPSB3V08_LOCUS11680</name>
</gene>
<dbReference type="InterPro" id="IPR034733">
    <property type="entry name" value="AcCoA_carboxyl_beta"/>
</dbReference>
<proteinExistence type="inferred from homology"/>
<dbReference type="GO" id="GO:0006552">
    <property type="term" value="P:L-leucine catabolic process"/>
    <property type="evidence" value="ECO:0007669"/>
    <property type="project" value="TreeGrafter"/>
</dbReference>
<dbReference type="GO" id="GO:1905202">
    <property type="term" value="C:methylcrotonoyl-CoA carboxylase complex"/>
    <property type="evidence" value="ECO:0007669"/>
    <property type="project" value="TreeGrafter"/>
</dbReference>